<keyword evidence="5" id="KW-1185">Reference proteome</keyword>
<dbReference type="AlphaFoldDB" id="A0A4Y8VEY7"/>
<dbReference type="EMBL" id="SGVY01000033">
    <property type="protein sequence ID" value="TFH78299.1"/>
    <property type="molecule type" value="Genomic_DNA"/>
</dbReference>
<dbReference type="GeneID" id="302995939"/>
<feature type="domain" description="FecR protein" evidence="2">
    <location>
        <begin position="123"/>
        <end position="214"/>
    </location>
</feature>
<dbReference type="Pfam" id="PF16344">
    <property type="entry name" value="FecR_C"/>
    <property type="match status" value="1"/>
</dbReference>
<name>A0A4Y8VEY7_9BACT</name>
<dbReference type="InterPro" id="IPR012373">
    <property type="entry name" value="Ferrdict_sens_TM"/>
</dbReference>
<reference evidence="4 5" key="1">
    <citation type="submission" date="2019-02" db="EMBL/GenBank/DDBJ databases">
        <title>Draft Genome Sequence of the Prevotella sp. BCRC 81118, Isolated from Human Feces.</title>
        <authorList>
            <person name="Huang C.-H."/>
        </authorList>
    </citation>
    <scope>NUCLEOTIDE SEQUENCE [LARGE SCALE GENOMIC DNA]</scope>
    <source>
        <strain evidence="4 5">BCRC 81118</strain>
    </source>
</reference>
<dbReference type="Proteomes" id="UP000297872">
    <property type="component" value="Unassembled WGS sequence"/>
</dbReference>
<protein>
    <submittedName>
        <fullName evidence="4">DUF4974 domain-containing protein</fullName>
    </submittedName>
</protein>
<dbReference type="FunFam" id="2.60.120.1440:FF:000001">
    <property type="entry name" value="Putative anti-sigma factor"/>
    <property type="match status" value="1"/>
</dbReference>
<evidence type="ECO:0000313" key="4">
    <source>
        <dbReference type="EMBL" id="TFH78299.1"/>
    </source>
</evidence>
<dbReference type="Gene3D" id="2.60.120.1440">
    <property type="match status" value="1"/>
</dbReference>
<keyword evidence="1" id="KW-0472">Membrane</keyword>
<proteinExistence type="predicted"/>
<comment type="caution">
    <text evidence="4">The sequence shown here is derived from an EMBL/GenBank/DDBJ whole genome shotgun (WGS) entry which is preliminary data.</text>
</comment>
<dbReference type="PANTHER" id="PTHR30273:SF2">
    <property type="entry name" value="PROTEIN FECR"/>
    <property type="match status" value="1"/>
</dbReference>
<evidence type="ECO:0000256" key="1">
    <source>
        <dbReference type="SAM" id="Phobius"/>
    </source>
</evidence>
<dbReference type="InterPro" id="IPR032508">
    <property type="entry name" value="FecR_C"/>
</dbReference>
<keyword evidence="1" id="KW-1133">Transmembrane helix</keyword>
<dbReference type="InterPro" id="IPR006860">
    <property type="entry name" value="FecR"/>
</dbReference>
<dbReference type="RefSeq" id="WP_134843960.1">
    <property type="nucleotide sequence ID" value="NZ_SGVY01000033.1"/>
</dbReference>
<sequence length="329" mass="37321">MINEELKARFLAGECTEEELIALRDMLKNSPEEKQELFKEEKLSDELKAQFMPKTQLMLAEQRMQDKIKEMKDEQQAEHHAHIIGMWRRAAAIAVVCVLGGLAWFYLQHNPISNMQMQVVMASADNDTTVTLPDGTKVWLNKLASIKYPKEFDGSDRKVEIDGEGYFEVTKNPHKPFIVESDVMSVKVLGTVFNFHVDKAHQQASVSLLEGKVRVEGNHDEGMIVLKPGQKACVDARLGSMTVSETDVYKDAMWHEHKTSFNNASVNEIAKMLENIYDVQVVVDPTIDQENTYSGVIKEKETIDSVLDLLQNTLPIHYHVKGSKVFITK</sequence>
<gene>
    <name evidence="4" type="ORF">EXN75_11695</name>
</gene>
<feature type="transmembrane region" description="Helical" evidence="1">
    <location>
        <begin position="90"/>
        <end position="107"/>
    </location>
</feature>
<dbReference type="PIRSF" id="PIRSF018266">
    <property type="entry name" value="FecR"/>
    <property type="match status" value="1"/>
</dbReference>
<organism evidence="4 5">
    <name type="scientific">Segatella hominis</name>
    <dbReference type="NCBI Taxonomy" id="2518605"/>
    <lineage>
        <taxon>Bacteria</taxon>
        <taxon>Pseudomonadati</taxon>
        <taxon>Bacteroidota</taxon>
        <taxon>Bacteroidia</taxon>
        <taxon>Bacteroidales</taxon>
        <taxon>Prevotellaceae</taxon>
        <taxon>Segatella</taxon>
    </lineage>
</organism>
<dbReference type="Pfam" id="PF04773">
    <property type="entry name" value="FecR"/>
    <property type="match status" value="1"/>
</dbReference>
<dbReference type="PANTHER" id="PTHR30273">
    <property type="entry name" value="PERIPLASMIC SIGNAL SENSOR AND SIGMA FACTOR ACTIVATOR FECR-RELATED"/>
    <property type="match status" value="1"/>
</dbReference>
<keyword evidence="1" id="KW-0812">Transmembrane</keyword>
<evidence type="ECO:0000259" key="2">
    <source>
        <dbReference type="Pfam" id="PF04773"/>
    </source>
</evidence>
<dbReference type="Gene3D" id="3.55.50.30">
    <property type="match status" value="1"/>
</dbReference>
<accession>A0A4Y8VEY7</accession>
<feature type="domain" description="Protein FecR C-terminal" evidence="3">
    <location>
        <begin position="259"/>
        <end position="327"/>
    </location>
</feature>
<dbReference type="GO" id="GO:0016989">
    <property type="term" value="F:sigma factor antagonist activity"/>
    <property type="evidence" value="ECO:0007669"/>
    <property type="project" value="TreeGrafter"/>
</dbReference>
<evidence type="ECO:0000259" key="3">
    <source>
        <dbReference type="Pfam" id="PF16344"/>
    </source>
</evidence>
<dbReference type="OrthoDB" id="1098987at2"/>
<evidence type="ECO:0000313" key="5">
    <source>
        <dbReference type="Proteomes" id="UP000297872"/>
    </source>
</evidence>